<dbReference type="AlphaFoldDB" id="A0A2I0JI04"/>
<evidence type="ECO:0000256" key="1">
    <source>
        <dbReference type="SAM" id="MobiDB-lite"/>
    </source>
</evidence>
<evidence type="ECO:0000313" key="3">
    <source>
        <dbReference type="EMBL" id="PKI55633.1"/>
    </source>
</evidence>
<feature type="compositionally biased region" description="Pro residues" evidence="1">
    <location>
        <begin position="1"/>
        <end position="21"/>
    </location>
</feature>
<dbReference type="PANTHER" id="PTHR33223:SF8">
    <property type="entry name" value="OS04G0172440 PROTEIN"/>
    <property type="match status" value="1"/>
</dbReference>
<feature type="domain" description="Retrotransposon gag" evidence="2">
    <location>
        <begin position="257"/>
        <end position="307"/>
    </location>
</feature>
<reference evidence="3 4" key="1">
    <citation type="submission" date="2017-11" db="EMBL/GenBank/DDBJ databases">
        <title>De-novo sequencing of pomegranate (Punica granatum L.) genome.</title>
        <authorList>
            <person name="Akparov Z."/>
            <person name="Amiraslanov A."/>
            <person name="Hajiyeva S."/>
            <person name="Abbasov M."/>
            <person name="Kaur K."/>
            <person name="Hamwieh A."/>
            <person name="Solovyev V."/>
            <person name="Salamov A."/>
            <person name="Braich B."/>
            <person name="Kosarev P."/>
            <person name="Mahmoud A."/>
            <person name="Hajiyev E."/>
            <person name="Babayeva S."/>
            <person name="Izzatullayeva V."/>
            <person name="Mammadov A."/>
            <person name="Mammadov A."/>
            <person name="Sharifova S."/>
            <person name="Ojaghi J."/>
            <person name="Eynullazada K."/>
            <person name="Bayramov B."/>
            <person name="Abdulazimova A."/>
            <person name="Shahmuradov I."/>
        </authorList>
    </citation>
    <scope>NUCLEOTIDE SEQUENCE [LARGE SCALE GENOMIC DNA]</scope>
    <source>
        <strain evidence="4">cv. AG2017</strain>
        <tissue evidence="3">Leaf</tissue>
    </source>
</reference>
<dbReference type="EMBL" id="PGOL01001682">
    <property type="protein sequence ID" value="PKI55633.1"/>
    <property type="molecule type" value="Genomic_DNA"/>
</dbReference>
<gene>
    <name evidence="3" type="ORF">CRG98_023944</name>
</gene>
<comment type="caution">
    <text evidence="3">The sequence shown here is derived from an EMBL/GenBank/DDBJ whole genome shotgun (WGS) entry which is preliminary data.</text>
</comment>
<dbReference type="Proteomes" id="UP000233551">
    <property type="component" value="Unassembled WGS sequence"/>
</dbReference>
<dbReference type="Pfam" id="PF03732">
    <property type="entry name" value="Retrotrans_gag"/>
    <property type="match status" value="1"/>
</dbReference>
<proteinExistence type="predicted"/>
<dbReference type="PANTHER" id="PTHR33223">
    <property type="entry name" value="CCHC-TYPE DOMAIN-CONTAINING PROTEIN"/>
    <property type="match status" value="1"/>
</dbReference>
<evidence type="ECO:0000313" key="4">
    <source>
        <dbReference type="Proteomes" id="UP000233551"/>
    </source>
</evidence>
<dbReference type="InterPro" id="IPR005162">
    <property type="entry name" value="Retrotrans_gag_dom"/>
</dbReference>
<name>A0A2I0JI04_PUNGR</name>
<accession>A0A2I0JI04</accession>
<sequence>MSLPPGYAPPPPGHSPPPPMYVPSSATQAPPLAHDPTRMATLEGNVTTLQNTVDLMAANMAEMMALLRRPNRASSSSIPPLARGPTVDPVPWVPPTHASKGDIAAAPAPAIIPVPAPHPKHAPAIHLVDFGHPQSTIPATVSLPPMTIPVPIRPCSHHLPSTPRAPPTNFFPETETEQKRRMKKIEETIRALQASDPRHSTSYLDSSLFPGMQLPLKVKMPKFEKYDGTKDPRHHLRHYHTKMLQYWDYEQFVVATFQESLSGSALNWFMSLQAEDVPSWVELAKKFVEQYQYNIETPRSFLELSTMEMAEG</sequence>
<protein>
    <recommendedName>
        <fullName evidence="2">Retrotransposon gag domain-containing protein</fullName>
    </recommendedName>
</protein>
<organism evidence="3 4">
    <name type="scientific">Punica granatum</name>
    <name type="common">Pomegranate</name>
    <dbReference type="NCBI Taxonomy" id="22663"/>
    <lineage>
        <taxon>Eukaryota</taxon>
        <taxon>Viridiplantae</taxon>
        <taxon>Streptophyta</taxon>
        <taxon>Embryophyta</taxon>
        <taxon>Tracheophyta</taxon>
        <taxon>Spermatophyta</taxon>
        <taxon>Magnoliopsida</taxon>
        <taxon>eudicotyledons</taxon>
        <taxon>Gunneridae</taxon>
        <taxon>Pentapetalae</taxon>
        <taxon>rosids</taxon>
        <taxon>malvids</taxon>
        <taxon>Myrtales</taxon>
        <taxon>Lythraceae</taxon>
        <taxon>Punica</taxon>
    </lineage>
</organism>
<evidence type="ECO:0000259" key="2">
    <source>
        <dbReference type="Pfam" id="PF03732"/>
    </source>
</evidence>
<feature type="region of interest" description="Disordered" evidence="1">
    <location>
        <begin position="1"/>
        <end position="34"/>
    </location>
</feature>
<keyword evidence="4" id="KW-1185">Reference proteome</keyword>